<proteinExistence type="predicted"/>
<evidence type="ECO:0000313" key="3">
    <source>
        <dbReference type="Proteomes" id="UP000268285"/>
    </source>
</evidence>
<dbReference type="AlphaFoldDB" id="A0A498R4P3"/>
<dbReference type="SUPFAM" id="SSF140459">
    <property type="entry name" value="PE/PPE dimer-like"/>
    <property type="match status" value="1"/>
</dbReference>
<feature type="domain" description="PE" evidence="1">
    <location>
        <begin position="4"/>
        <end position="77"/>
    </location>
</feature>
<dbReference type="EC" id="3.1.1.3" evidence="2"/>
<dbReference type="Gene3D" id="1.10.287.850">
    <property type="entry name" value="HP0062-like domain"/>
    <property type="match status" value="1"/>
</dbReference>
<organism evidence="2 3">
    <name type="scientific">Mycobacterium pseudokansasii</name>
    <dbReference type="NCBI Taxonomy" id="2341080"/>
    <lineage>
        <taxon>Bacteria</taxon>
        <taxon>Bacillati</taxon>
        <taxon>Actinomycetota</taxon>
        <taxon>Actinomycetes</taxon>
        <taxon>Mycobacteriales</taxon>
        <taxon>Mycobacteriaceae</taxon>
        <taxon>Mycobacterium</taxon>
    </lineage>
</organism>
<dbReference type="InterPro" id="IPR038332">
    <property type="entry name" value="PPE_sf"/>
</dbReference>
<evidence type="ECO:0000259" key="1">
    <source>
        <dbReference type="Pfam" id="PF00934"/>
    </source>
</evidence>
<dbReference type="GO" id="GO:0004806">
    <property type="term" value="F:triacylglycerol lipase activity"/>
    <property type="evidence" value="ECO:0007669"/>
    <property type="project" value="UniProtKB-EC"/>
</dbReference>
<dbReference type="Proteomes" id="UP000268285">
    <property type="component" value="Unassembled WGS sequence"/>
</dbReference>
<accession>A0A498R4P3</accession>
<evidence type="ECO:0000313" key="2">
    <source>
        <dbReference type="EMBL" id="VBA55984.1"/>
    </source>
</evidence>
<dbReference type="EMBL" id="UPHU01000001">
    <property type="protein sequence ID" value="VBA55984.1"/>
    <property type="molecule type" value="Genomic_DNA"/>
</dbReference>
<dbReference type="InterPro" id="IPR000084">
    <property type="entry name" value="PE-PGRS_N"/>
</dbReference>
<dbReference type="Pfam" id="PF00934">
    <property type="entry name" value="PE"/>
    <property type="match status" value="1"/>
</dbReference>
<keyword evidence="3" id="KW-1185">Reference proteome</keyword>
<gene>
    <name evidence="2" type="primary">lipY_13</name>
    <name evidence="2" type="ORF">LAUMK142_05333</name>
</gene>
<reference evidence="2 3" key="1">
    <citation type="submission" date="2018-09" db="EMBL/GenBank/DDBJ databases">
        <authorList>
            <person name="Tagini F."/>
        </authorList>
    </citation>
    <scope>NUCLEOTIDE SEQUENCE [LARGE SCALE GENOMIC DNA]</scope>
    <source>
        <strain evidence="2 3">MK142</strain>
    </source>
</reference>
<keyword evidence="2" id="KW-0378">Hydrolase</keyword>
<name>A0A498R4P3_9MYCO</name>
<protein>
    <submittedName>
        <fullName evidence="2">Triacylglycerol lipase</fullName>
        <ecNumber evidence="2">3.1.1.3</ecNumber>
    </submittedName>
</protein>
<sequence length="77" mass="7712">MSFVSAAPEVLAAAAAEVSHLGSSLRAANAAAVARTTGLLAAAEDEVSVAVAALFGSHGETYHVLSTQAAKFHSRFA</sequence>